<dbReference type="Proteomes" id="UP001174136">
    <property type="component" value="Unassembled WGS sequence"/>
</dbReference>
<dbReference type="GO" id="GO:0005856">
    <property type="term" value="C:cytoskeleton"/>
    <property type="evidence" value="ECO:0007669"/>
    <property type="project" value="TreeGrafter"/>
</dbReference>
<feature type="coiled-coil region" evidence="2">
    <location>
        <begin position="592"/>
        <end position="640"/>
    </location>
</feature>
<comment type="caution">
    <text evidence="5">The sequence shown here is derived from an EMBL/GenBank/DDBJ whole genome shotgun (WGS) entry which is preliminary data.</text>
</comment>
<feature type="domain" description="Cilia- and flagella-associated protein 58 central coiled coil" evidence="4">
    <location>
        <begin position="588"/>
        <end position="700"/>
    </location>
</feature>
<dbReference type="PANTHER" id="PTHR32083">
    <property type="entry name" value="CILIA AND FLAGELLA-ASSOCIATED PROTEIN 58-RELATED"/>
    <property type="match status" value="1"/>
</dbReference>
<dbReference type="Pfam" id="PF21771">
    <property type="entry name" value="CFAP58_CC"/>
    <property type="match status" value="2"/>
</dbReference>
<sequence>MEEQGSNDGEETFESLEKQFQVVLGELLGDKSMHKFRSEYEKLTGALRRSHESEKRLMSKCAELNAEIVSKSTKVATALQLSQEDEATIKSLKRELENACKTVDAAHDKELRAKETIITLKQEISKLTQQVEQGADLSTGQEHSVNNLLKVIEELTKERDELLSSVQTLRDDFTEACATQQQMESKKESSSQTISQLQQELQVRQNELSRELRQKEKLQKEVKQLNADMEAKMSEIKDLSQQGQKAKKEQQLLEQELKQLKVTNELSARDLEQMQGKISKLQQDNEQHSVAAEQHTLENQQKANDLKMKEDEVNQQRQEIAKLTKTRNTVQKKLHQMEDQKGDVELELSKKQAEMEKKAVEELVRERDTLNKLMIKATDATEKQQNLMRLQEQVKKNLDQEVHNYRQEAEKQRKIIYQLEKDRDRYINETSSLMQKVQQHLDDIKVKETEIFEYKKKTSNAELKFKELQNLCESVMSERNLYSKNIIEAQDEITEMKRKLKVKNDQIDQLKEEISGKESTMAREHQESQRVERENEGLKSMHDIVMKRQTNVQAVHLHVWLWVYVCLSVTLSMSVFVSLSLSLCNILLQGKLHLMKQQAEETRQRIDSQKAEERQLQMTIADADTEARGLKKQLDQVKSEQVILGSQLLRRNDEMKLLYEQIKTQQAILTKGNLQYNQRVEDIRLLKLEIRRLHQKNAIQGRSASNAEELRRELFHVQKELLQERRKFHTLDEQLRNPMNVHHWRQLEAIEPEHYKLIQKTHTLQKRLINKTQEVVDKELLLQEKERLYVELKHLLARQPGPETAEQLQKSLRAHREKTKKFKALMAELNMCESMIHEYKGDNQRLTIDLQNIKKKYLSLKQQQR</sequence>
<evidence type="ECO:0000259" key="4">
    <source>
        <dbReference type="Pfam" id="PF21771"/>
    </source>
</evidence>
<keyword evidence="5" id="KW-0966">Cell projection</keyword>
<feature type="region of interest" description="Disordered" evidence="3">
    <location>
        <begin position="516"/>
        <end position="535"/>
    </location>
</feature>
<dbReference type="InterPro" id="IPR049270">
    <property type="entry name" value="CFAP58_CC"/>
</dbReference>
<evidence type="ECO:0000256" key="3">
    <source>
        <dbReference type="SAM" id="MobiDB-lite"/>
    </source>
</evidence>
<name>A0AA47M5Q6_MERPO</name>
<evidence type="ECO:0000313" key="5">
    <source>
        <dbReference type="EMBL" id="KAK0134218.1"/>
    </source>
</evidence>
<feature type="domain" description="Cilia- and flagella-associated protein 58 central coiled coil" evidence="4">
    <location>
        <begin position="347"/>
        <end position="553"/>
    </location>
</feature>
<keyword evidence="1 2" id="KW-0175">Coiled coil</keyword>
<dbReference type="PANTHER" id="PTHR32083:SF0">
    <property type="entry name" value="CILIA AND FLAGELLA-ASSOCIATED PROTEIN 58"/>
    <property type="match status" value="1"/>
</dbReference>
<feature type="coiled-coil region" evidence="2">
    <location>
        <begin position="145"/>
        <end position="422"/>
    </location>
</feature>
<feature type="coiled-coil region" evidence="2">
    <location>
        <begin position="836"/>
        <end position="863"/>
    </location>
</feature>
<reference evidence="5" key="1">
    <citation type="journal article" date="2023" name="Front. Mar. Sci.">
        <title>A new Merluccius polli reference genome to investigate the effects of global change in West African waters.</title>
        <authorList>
            <person name="Mateo J.L."/>
            <person name="Blanco-Fernandez C."/>
            <person name="Garcia-Vazquez E."/>
            <person name="Machado-Schiaffino G."/>
        </authorList>
    </citation>
    <scope>NUCLEOTIDE SEQUENCE</scope>
    <source>
        <strain evidence="5">C29</strain>
        <tissue evidence="5">Fin</tissue>
    </source>
</reference>
<gene>
    <name evidence="5" type="primary">Cfap58</name>
    <name evidence="5" type="ORF">N1851_030217</name>
</gene>
<keyword evidence="5" id="KW-0282">Flagellum</keyword>
<keyword evidence="5" id="KW-0969">Cilium</keyword>
<evidence type="ECO:0000313" key="6">
    <source>
        <dbReference type="Proteomes" id="UP001174136"/>
    </source>
</evidence>
<proteinExistence type="predicted"/>
<dbReference type="AlphaFoldDB" id="A0AA47M5Q6"/>
<evidence type="ECO:0000256" key="1">
    <source>
        <dbReference type="ARBA" id="ARBA00023054"/>
    </source>
</evidence>
<evidence type="ECO:0000256" key="2">
    <source>
        <dbReference type="SAM" id="Coils"/>
    </source>
</evidence>
<organism evidence="5 6">
    <name type="scientific">Merluccius polli</name>
    <name type="common">Benguela hake</name>
    <name type="synonym">Merluccius cadenati</name>
    <dbReference type="NCBI Taxonomy" id="89951"/>
    <lineage>
        <taxon>Eukaryota</taxon>
        <taxon>Metazoa</taxon>
        <taxon>Chordata</taxon>
        <taxon>Craniata</taxon>
        <taxon>Vertebrata</taxon>
        <taxon>Euteleostomi</taxon>
        <taxon>Actinopterygii</taxon>
        <taxon>Neopterygii</taxon>
        <taxon>Teleostei</taxon>
        <taxon>Neoteleostei</taxon>
        <taxon>Acanthomorphata</taxon>
        <taxon>Zeiogadaria</taxon>
        <taxon>Gadariae</taxon>
        <taxon>Gadiformes</taxon>
        <taxon>Gadoidei</taxon>
        <taxon>Merlucciidae</taxon>
        <taxon>Merluccius</taxon>
    </lineage>
</organism>
<dbReference type="EMBL" id="JAOPHQ010005724">
    <property type="protein sequence ID" value="KAK0134218.1"/>
    <property type="molecule type" value="Genomic_DNA"/>
</dbReference>
<protein>
    <submittedName>
        <fullName evidence="5">Cilia- and flagella-associated protein 58</fullName>
    </submittedName>
</protein>
<keyword evidence="6" id="KW-1185">Reference proteome</keyword>
<feature type="coiled-coil region" evidence="2">
    <location>
        <begin position="82"/>
        <end position="109"/>
    </location>
</feature>
<accession>A0AA47M5Q6</accession>